<keyword evidence="2" id="KW-0472">Membrane</keyword>
<dbReference type="Pfam" id="PF01066">
    <property type="entry name" value="CDP-OH_P_transf"/>
    <property type="match status" value="1"/>
</dbReference>
<keyword evidence="4" id="KW-1185">Reference proteome</keyword>
<feature type="transmembrane region" description="Helical" evidence="2">
    <location>
        <begin position="69"/>
        <end position="91"/>
    </location>
</feature>
<sequence length="259" mass="26474">MDSTTPVGWSDTTTEPYGAGTMDGVRTPVPDRETYLVEWAALHGGYDPRTGPAMIRIWLTLTYRLARPLAAAGVAPGAVTAAAAAAAMPVIPAAWAGGRWVLVCPLVVILSGLLDNLDGAVAILRRRVTGWGYVLDSATDRVCDAACLVALWLVGAPGGLATAAGAGLMMLEYVRARASGAGHGEIGTVTVGERPTRVILAAMALAAAGLVPDHAATVATVGAVATAAVCAVGLVQYLVSVRAALTASGWPDHLRDDLR</sequence>
<dbReference type="GO" id="GO:0008654">
    <property type="term" value="P:phospholipid biosynthetic process"/>
    <property type="evidence" value="ECO:0007669"/>
    <property type="project" value="InterPro"/>
</dbReference>
<gene>
    <name evidence="3" type="ORF">CC117_11390</name>
</gene>
<organism evidence="3 4">
    <name type="scientific">Parafrankia colletiae</name>
    <dbReference type="NCBI Taxonomy" id="573497"/>
    <lineage>
        <taxon>Bacteria</taxon>
        <taxon>Bacillati</taxon>
        <taxon>Actinomycetota</taxon>
        <taxon>Actinomycetes</taxon>
        <taxon>Frankiales</taxon>
        <taxon>Frankiaceae</taxon>
        <taxon>Parafrankia</taxon>
    </lineage>
</organism>
<dbReference type="OrthoDB" id="5195266at2"/>
<accession>A0A1S1RB35</accession>
<evidence type="ECO:0000256" key="2">
    <source>
        <dbReference type="SAM" id="Phobius"/>
    </source>
</evidence>
<feature type="region of interest" description="Disordered" evidence="1">
    <location>
        <begin position="1"/>
        <end position="24"/>
    </location>
</feature>
<name>A0A1S1RB35_9ACTN</name>
<dbReference type="Proteomes" id="UP000179627">
    <property type="component" value="Unassembled WGS sequence"/>
</dbReference>
<protein>
    <submittedName>
        <fullName evidence="3">CDP-alcohol phosphatidyltransferase</fullName>
    </submittedName>
</protein>
<feature type="compositionally biased region" description="Polar residues" evidence="1">
    <location>
        <begin position="1"/>
        <end position="15"/>
    </location>
</feature>
<keyword evidence="3" id="KW-0808">Transferase</keyword>
<proteinExistence type="predicted"/>
<reference evidence="4" key="1">
    <citation type="submission" date="2016-07" db="EMBL/GenBank/DDBJ databases">
        <title>Sequence Frankia sp. strain CcI1.17.</title>
        <authorList>
            <person name="Ghodhbane-Gtari F."/>
            <person name="Swanson E."/>
            <person name="Gueddou A."/>
            <person name="Morris K."/>
            <person name="Hezbri K."/>
            <person name="Ktari A."/>
            <person name="Nouioui I."/>
            <person name="Abebe-Akele F."/>
            <person name="Simpson S."/>
            <person name="Thomas K."/>
            <person name="Gtari M."/>
            <person name="Tisa L.S."/>
            <person name="Hurst S."/>
        </authorList>
    </citation>
    <scope>NUCLEOTIDE SEQUENCE [LARGE SCALE GENOMIC DNA]</scope>
    <source>
        <strain evidence="4">Cc1.17</strain>
    </source>
</reference>
<dbReference type="EMBL" id="MBLM01000036">
    <property type="protein sequence ID" value="OHV43206.1"/>
    <property type="molecule type" value="Genomic_DNA"/>
</dbReference>
<dbReference type="GO" id="GO:0016780">
    <property type="term" value="F:phosphotransferase activity, for other substituted phosphate groups"/>
    <property type="evidence" value="ECO:0007669"/>
    <property type="project" value="InterPro"/>
</dbReference>
<dbReference type="GO" id="GO:0016020">
    <property type="term" value="C:membrane"/>
    <property type="evidence" value="ECO:0007669"/>
    <property type="project" value="InterPro"/>
</dbReference>
<evidence type="ECO:0000256" key="1">
    <source>
        <dbReference type="SAM" id="MobiDB-lite"/>
    </source>
</evidence>
<feature type="transmembrane region" description="Helical" evidence="2">
    <location>
        <begin position="97"/>
        <end position="117"/>
    </location>
</feature>
<dbReference type="InterPro" id="IPR043130">
    <property type="entry name" value="CDP-OH_PTrfase_TM_dom"/>
</dbReference>
<dbReference type="InterPro" id="IPR000462">
    <property type="entry name" value="CDP-OH_P_trans"/>
</dbReference>
<comment type="caution">
    <text evidence="3">The sequence shown here is derived from an EMBL/GenBank/DDBJ whole genome shotgun (WGS) entry which is preliminary data.</text>
</comment>
<keyword evidence="2" id="KW-0812">Transmembrane</keyword>
<keyword evidence="2" id="KW-1133">Transmembrane helix</keyword>
<evidence type="ECO:0000313" key="3">
    <source>
        <dbReference type="EMBL" id="OHV43206.1"/>
    </source>
</evidence>
<evidence type="ECO:0000313" key="4">
    <source>
        <dbReference type="Proteomes" id="UP000179627"/>
    </source>
</evidence>
<dbReference type="Gene3D" id="1.20.120.1760">
    <property type="match status" value="1"/>
</dbReference>
<dbReference type="AlphaFoldDB" id="A0A1S1RB35"/>